<comment type="caution">
    <text evidence="1">The sequence shown here is derived from an EMBL/GenBank/DDBJ whole genome shotgun (WGS) entry which is preliminary data.</text>
</comment>
<dbReference type="Proteomes" id="UP001205843">
    <property type="component" value="Unassembled WGS sequence"/>
</dbReference>
<sequence>MVQERHVIVHDDDRGRIVYMDSITHANEKYGPDDVLIGGSWMGVVTVSFAAPLKPKAIICNDAGVGLNGGGINGLYYLDGLYIPAAAAAANSCEIANGQSHWETGVISHVNHWARACGCEPGMSVQEAARAMLNWSDAVREAAPGRDSRHTVYDADDGQIVTVDSIKFVVPEDRDKVVIIGSHGGVTTCGYAAPVSPRGVITNDGGGGRDGAGTRGLKLLNDTGIPAAGVAVHSASIGDGYGMYQYGIISTVNEAAAALGARPGMRTRDVADLFLRGA</sequence>
<organism evidence="1 2">
    <name type="scientific">Natronocella acetinitrilica</name>
    <dbReference type="NCBI Taxonomy" id="414046"/>
    <lineage>
        <taxon>Bacteria</taxon>
        <taxon>Pseudomonadati</taxon>
        <taxon>Pseudomonadota</taxon>
        <taxon>Gammaproteobacteria</taxon>
        <taxon>Chromatiales</taxon>
        <taxon>Ectothiorhodospiraceae</taxon>
        <taxon>Natronocella</taxon>
    </lineage>
</organism>
<dbReference type="EMBL" id="JALJXV010000007">
    <property type="protein sequence ID" value="MCP1675745.1"/>
    <property type="molecule type" value="Genomic_DNA"/>
</dbReference>
<accession>A0AAE3G4L9</accession>
<evidence type="ECO:0000313" key="2">
    <source>
        <dbReference type="Proteomes" id="UP001205843"/>
    </source>
</evidence>
<dbReference type="AlphaFoldDB" id="A0AAE3G4L9"/>
<reference evidence="1" key="1">
    <citation type="submission" date="2022-03" db="EMBL/GenBank/DDBJ databases">
        <title>Genomic Encyclopedia of Type Strains, Phase III (KMG-III): the genomes of soil and plant-associated and newly described type strains.</title>
        <authorList>
            <person name="Whitman W."/>
        </authorList>
    </citation>
    <scope>NUCLEOTIDE SEQUENCE</scope>
    <source>
        <strain evidence="1">ANL 6-2</strain>
    </source>
</reference>
<evidence type="ECO:0000313" key="1">
    <source>
        <dbReference type="EMBL" id="MCP1675745.1"/>
    </source>
</evidence>
<dbReference type="RefSeq" id="WP_253479495.1">
    <property type="nucleotide sequence ID" value="NZ_JALJXV010000007.1"/>
</dbReference>
<proteinExistence type="predicted"/>
<keyword evidence="2" id="KW-1185">Reference proteome</keyword>
<gene>
    <name evidence="1" type="ORF">J2T57_002900</name>
</gene>
<name>A0AAE3G4L9_9GAMM</name>
<protein>
    <submittedName>
        <fullName evidence="1">Uncharacterized protein YunC (DUF1805 family)</fullName>
    </submittedName>
</protein>